<name>A0A1G1WHF7_9BACT</name>
<gene>
    <name evidence="1" type="ORF">A2Z11_00435</name>
</gene>
<reference evidence="1 2" key="1">
    <citation type="journal article" date="2016" name="Nat. Commun.">
        <title>Thousands of microbial genomes shed light on interconnected biogeochemical processes in an aquifer system.</title>
        <authorList>
            <person name="Anantharaman K."/>
            <person name="Brown C.T."/>
            <person name="Hug L.A."/>
            <person name="Sharon I."/>
            <person name="Castelle C.J."/>
            <person name="Probst A.J."/>
            <person name="Thomas B.C."/>
            <person name="Singh A."/>
            <person name="Wilkins M.J."/>
            <person name="Karaoz U."/>
            <person name="Brodie E.L."/>
            <person name="Williams K.H."/>
            <person name="Hubbard S.S."/>
            <person name="Banfield J.F."/>
        </authorList>
    </citation>
    <scope>NUCLEOTIDE SEQUENCE [LARGE SCALE GENOMIC DNA]</scope>
</reference>
<evidence type="ECO:0000313" key="1">
    <source>
        <dbReference type="EMBL" id="OGY26687.1"/>
    </source>
</evidence>
<dbReference type="EMBL" id="MHCS01000015">
    <property type="protein sequence ID" value="OGY26687.1"/>
    <property type="molecule type" value="Genomic_DNA"/>
</dbReference>
<evidence type="ECO:0000313" key="2">
    <source>
        <dbReference type="Proteomes" id="UP000176389"/>
    </source>
</evidence>
<organism evidence="1 2">
    <name type="scientific">Candidatus Woykebacteria bacterium RBG_16_43_9</name>
    <dbReference type="NCBI Taxonomy" id="1802596"/>
    <lineage>
        <taxon>Bacteria</taxon>
        <taxon>Candidatus Woykeibacteriota</taxon>
    </lineage>
</organism>
<comment type="caution">
    <text evidence="1">The sequence shown here is derived from an EMBL/GenBank/DDBJ whole genome shotgun (WGS) entry which is preliminary data.</text>
</comment>
<dbReference type="Proteomes" id="UP000176389">
    <property type="component" value="Unassembled WGS sequence"/>
</dbReference>
<proteinExistence type="predicted"/>
<protein>
    <submittedName>
        <fullName evidence="1">Uncharacterized protein</fullName>
    </submittedName>
</protein>
<accession>A0A1G1WHF7</accession>
<dbReference type="AlphaFoldDB" id="A0A1G1WHF7"/>
<sequence length="66" mass="7174">MGSLTTEQKALDAFRTPGAVRIASGKEITIRNKRTGDFITLRGIDGLRSEVIEASFPAGYTDDRTT</sequence>